<dbReference type="Gene3D" id="3.40.50.2000">
    <property type="entry name" value="Glycogen Phosphorylase B"/>
    <property type="match status" value="1"/>
</dbReference>
<reference evidence="2 3" key="1">
    <citation type="submission" date="2019-07" db="EMBL/GenBank/DDBJ databases">
        <title>Rufibacter sp. nov., isolated from lake sediment.</title>
        <authorList>
            <person name="Qu J.-H."/>
        </authorList>
    </citation>
    <scope>NUCLEOTIDE SEQUENCE [LARGE SCALE GENOMIC DNA]</scope>
    <source>
        <strain evidence="2 3">NBS58-1</strain>
    </source>
</reference>
<evidence type="ECO:0000313" key="2">
    <source>
        <dbReference type="EMBL" id="KAA3436271.1"/>
    </source>
</evidence>
<dbReference type="Proteomes" id="UP000324133">
    <property type="component" value="Unassembled WGS sequence"/>
</dbReference>
<keyword evidence="2" id="KW-0808">Transferase</keyword>
<evidence type="ECO:0000256" key="1">
    <source>
        <dbReference type="SAM" id="MobiDB-lite"/>
    </source>
</evidence>
<feature type="compositionally biased region" description="Polar residues" evidence="1">
    <location>
        <begin position="29"/>
        <end position="38"/>
    </location>
</feature>
<dbReference type="RefSeq" id="WP_149092216.1">
    <property type="nucleotide sequence ID" value="NZ_VKKY01000003.1"/>
</dbReference>
<dbReference type="AlphaFoldDB" id="A0A5B6TBA6"/>
<gene>
    <name evidence="2" type="ORF">FOA19_17890</name>
</gene>
<dbReference type="GO" id="GO:0016740">
    <property type="term" value="F:transferase activity"/>
    <property type="evidence" value="ECO:0007669"/>
    <property type="project" value="UniProtKB-KW"/>
</dbReference>
<dbReference type="EMBL" id="VKKY01000003">
    <property type="protein sequence ID" value="KAA3436271.1"/>
    <property type="molecule type" value="Genomic_DNA"/>
</dbReference>
<dbReference type="Pfam" id="PF13692">
    <property type="entry name" value="Glyco_trans_1_4"/>
    <property type="match status" value="1"/>
</dbReference>
<keyword evidence="3" id="KW-1185">Reference proteome</keyword>
<dbReference type="CDD" id="cd04950">
    <property type="entry name" value="GT4_TuaH-like"/>
    <property type="match status" value="1"/>
</dbReference>
<name>A0A5B6TBA6_9BACT</name>
<feature type="compositionally biased region" description="Low complexity" evidence="1">
    <location>
        <begin position="15"/>
        <end position="28"/>
    </location>
</feature>
<proteinExistence type="predicted"/>
<dbReference type="OrthoDB" id="9816564at2"/>
<feature type="region of interest" description="Disordered" evidence="1">
    <location>
        <begin position="1"/>
        <end position="41"/>
    </location>
</feature>
<evidence type="ECO:0000313" key="3">
    <source>
        <dbReference type="Proteomes" id="UP000324133"/>
    </source>
</evidence>
<dbReference type="PANTHER" id="PTHR12526:SF630">
    <property type="entry name" value="GLYCOSYLTRANSFERASE"/>
    <property type="match status" value="1"/>
</dbReference>
<dbReference type="SUPFAM" id="SSF53756">
    <property type="entry name" value="UDP-Glycosyltransferase/glycogen phosphorylase"/>
    <property type="match status" value="1"/>
</dbReference>
<sequence>MFDLDLDFIPGGGSSSSTPEPEVTSTSTHAPSVKNTPKTAPKIANDTSLEAYLTSVSAIICLSHLRWDFVYQRPQHLLSRFAKHTRLFFFEEPYFYDNAQPRLEMEEREDGRVTKVIAHLPNGLTPEESDAKQIELLNAFMADHDLSKTVFWYYTPMALEITRQFTPALTVFDVMDELSAFKFAPPRLLELESELLQKADVVFTGGQSLYEAKKDRHKEVYAFPSSIDKVHFAQARQIQADPADQANIPHPRMGFFGVVDERFDIELLRELSAARPEWQFVIIGPVVKIDAAVLPNAENIHYLGGKSYQELPSYLAGWDVAMLLFALNDSTKYISPTKTPEYLAAGKPVVSTSIRDVVRPYGDLNLVQIADGAKDFEAALEKALAQKDDAKWRHRADEYLAGISWDKTWQNMVRLMQMVSTEKKTKRDSAAK</sequence>
<comment type="caution">
    <text evidence="2">The sequence shown here is derived from an EMBL/GenBank/DDBJ whole genome shotgun (WGS) entry which is preliminary data.</text>
</comment>
<protein>
    <submittedName>
        <fullName evidence="2">Glycosyltransferase family 1 protein</fullName>
    </submittedName>
</protein>
<dbReference type="PANTHER" id="PTHR12526">
    <property type="entry name" value="GLYCOSYLTRANSFERASE"/>
    <property type="match status" value="1"/>
</dbReference>
<accession>A0A5B6TBA6</accession>
<organism evidence="2 3">
    <name type="scientific">Rufibacter hautae</name>
    <dbReference type="NCBI Taxonomy" id="2595005"/>
    <lineage>
        <taxon>Bacteria</taxon>
        <taxon>Pseudomonadati</taxon>
        <taxon>Bacteroidota</taxon>
        <taxon>Cytophagia</taxon>
        <taxon>Cytophagales</taxon>
        <taxon>Hymenobacteraceae</taxon>
        <taxon>Rufibacter</taxon>
    </lineage>
</organism>